<accession>A0A169PE88</accession>
<name>A0A169PE88_STRLU</name>
<dbReference type="Proteomes" id="UP000217676">
    <property type="component" value="Chromosome"/>
</dbReference>
<feature type="compositionally biased region" description="Low complexity" evidence="1">
    <location>
        <begin position="400"/>
        <end position="414"/>
    </location>
</feature>
<evidence type="ECO:0000313" key="3">
    <source>
        <dbReference type="EMBL" id="BAU87472.1"/>
    </source>
</evidence>
<feature type="compositionally biased region" description="Low complexity" evidence="1">
    <location>
        <begin position="40"/>
        <end position="62"/>
    </location>
</feature>
<feature type="compositionally biased region" description="Pro residues" evidence="1">
    <location>
        <begin position="465"/>
        <end position="478"/>
    </location>
</feature>
<feature type="domain" description="DUF6777" evidence="2">
    <location>
        <begin position="156"/>
        <end position="317"/>
    </location>
</feature>
<feature type="compositionally biased region" description="Gly residues" evidence="1">
    <location>
        <begin position="364"/>
        <end position="373"/>
    </location>
</feature>
<feature type="compositionally biased region" description="Gly residues" evidence="1">
    <location>
        <begin position="434"/>
        <end position="448"/>
    </location>
</feature>
<organism evidence="3 4">
    <name type="scientific">Streptomyces laurentii</name>
    <dbReference type="NCBI Taxonomy" id="39478"/>
    <lineage>
        <taxon>Bacteria</taxon>
        <taxon>Bacillati</taxon>
        <taxon>Actinomycetota</taxon>
        <taxon>Actinomycetes</taxon>
        <taxon>Kitasatosporales</taxon>
        <taxon>Streptomycetaceae</taxon>
        <taxon>Streptomyces</taxon>
    </lineage>
</organism>
<dbReference type="Pfam" id="PF20568">
    <property type="entry name" value="DUF6777"/>
    <property type="match status" value="1"/>
</dbReference>
<dbReference type="InterPro" id="IPR046704">
    <property type="entry name" value="DUF6777"/>
</dbReference>
<dbReference type="EMBL" id="AP017424">
    <property type="protein sequence ID" value="BAU87472.1"/>
    <property type="molecule type" value="Genomic_DNA"/>
</dbReference>
<feature type="region of interest" description="Disordered" evidence="1">
    <location>
        <begin position="262"/>
        <end position="281"/>
    </location>
</feature>
<feature type="compositionally biased region" description="Low complexity" evidence="1">
    <location>
        <begin position="127"/>
        <end position="143"/>
    </location>
</feature>
<dbReference type="AlphaFoldDB" id="A0A169PE88"/>
<feature type="region of interest" description="Disordered" evidence="1">
    <location>
        <begin position="310"/>
        <end position="507"/>
    </location>
</feature>
<feature type="region of interest" description="Disordered" evidence="1">
    <location>
        <begin position="112"/>
        <end position="155"/>
    </location>
</feature>
<feature type="region of interest" description="Disordered" evidence="1">
    <location>
        <begin position="1"/>
        <end position="62"/>
    </location>
</feature>
<evidence type="ECO:0000313" key="4">
    <source>
        <dbReference type="Proteomes" id="UP000217676"/>
    </source>
</evidence>
<evidence type="ECO:0000259" key="2">
    <source>
        <dbReference type="Pfam" id="PF20568"/>
    </source>
</evidence>
<feature type="compositionally biased region" description="Pro residues" evidence="1">
    <location>
        <begin position="12"/>
        <end position="27"/>
    </location>
</feature>
<dbReference type="KEGG" id="slau:SLA_6606"/>
<feature type="compositionally biased region" description="Low complexity" evidence="1">
    <location>
        <begin position="449"/>
        <end position="464"/>
    </location>
</feature>
<sequence>MRDVSRRRPSRPGTPPPGTRPRTPDGPPLDILPGTSLSGRALTAAGGPADARAGGPAGDAPGPRAGLRPGIWAVAALAPALLIAGCSLDTPAEPGAQPTPATVREVLLEPAGVQGPAPFGPSTVQEGAPAASDGAPAAGPEGAAPGGATGAAPAGRALTGATPGLYGGTRSTASCNVEQQVALLTTDPARARAFAEAAGIPEARLADWLRGLTPVLLRADARVTSHGLRDGRAAPFQSVLQTGTAVLVDEYATPRVRCAGGNPLRAPAPAPGARHKGRPWPGYRPDRVVAITPTNSVVRSLVLADSAGNTWFERPAGSDGEADRSPDTTPSCDPATCDLVAAPPAPLSETAGSPAFSGDPAGPPGGTGSGGSSVPGPPPGPGSGVPMPDGPGAPAGSGQPGVPDGPDAPAPADGGVPGGMDSPDVRLAPEGPGLPDGPGFPDGPGLPDGPGAPNGPDGPDGPIAPDSPPAAPDAPPAPDAVSPDGRSFDGAAPGQPGTEPGRGPETA</sequence>
<protein>
    <recommendedName>
        <fullName evidence="2">DUF6777 domain-containing protein</fullName>
    </recommendedName>
</protein>
<proteinExistence type="predicted"/>
<reference evidence="3 4" key="1">
    <citation type="journal article" date="2016" name="Genome Announc.">
        <title>Complete Genome Sequence of Thiostrepton-Producing Streptomyces laurentii ATCC 31255.</title>
        <authorList>
            <person name="Doi K."/>
            <person name="Fujino Y."/>
            <person name="Nagayoshi Y."/>
            <person name="Ohshima T."/>
            <person name="Ogata S."/>
        </authorList>
    </citation>
    <scope>NUCLEOTIDE SEQUENCE [LARGE SCALE GENOMIC DNA]</scope>
    <source>
        <strain evidence="3 4">ATCC 31255</strain>
    </source>
</reference>
<evidence type="ECO:0000256" key="1">
    <source>
        <dbReference type="SAM" id="MobiDB-lite"/>
    </source>
</evidence>
<keyword evidence="4" id="KW-1185">Reference proteome</keyword>
<gene>
    <name evidence="3" type="ORF">SLA_6606</name>
</gene>